<evidence type="ECO:0008006" key="3">
    <source>
        <dbReference type="Google" id="ProtNLM"/>
    </source>
</evidence>
<evidence type="ECO:0000313" key="1">
    <source>
        <dbReference type="EMBL" id="SJL05333.1"/>
    </source>
</evidence>
<evidence type="ECO:0000313" key="2">
    <source>
        <dbReference type="Proteomes" id="UP000219338"/>
    </source>
</evidence>
<protein>
    <recommendedName>
        <fullName evidence="3">Heterokaryon incompatibility domain-containing protein</fullName>
    </recommendedName>
</protein>
<sequence>MTTSPPELVEVIVYEACHCEMPTYVRTTFMPTCPSSKEELGPLIEDFAEFFAGSALTKRVPLMTGDTISSLRESQQLDITGFYTTPGPTGSVIKTKIVVEEWMSESLDMLPKSLDDLAGPTGQLPEVTISSQTEIGQTEEYVKVPNQRAYTGRKPVISSSLADTPCSSLGTQGLLDLLNATLRTSYTLDISLSYALKDCIAKNYDFGTAYGRLRSAWYEQHRSIIQTKLWEREARDIKHRRNVLDGSRIVDPNMQPRRVWDLYSNRVVPWWSCQVDFHYLYDSGRPISHAWVDELDRVDVWTPINGYEWPVPIPKGANLDLIRIEMLNLGAEYAWLDVLCLRQRGGPREDLRVEEWKLDVPTIGAIYRFAHVVCYLSGLGRPLSLKEGDLESDRCWFRRAWTVQEVGEERTIAGETPDGPMSAKPIDKAGNYEDKILTEFHKQLKSAEIPSKDKVAGLAFSLFTRSIPAYYESQSLEHAWTALLYEMISPYRGTLFFTYPEPGTECRKWRPSWKQVMTKSLPIDMDDWVALAHVNRDDGDYRCEVLHIERGFVHGLAVGGEEGIDRYGELVVEDADGIAHSFNILASHQYPIPEDTYTLLGSEPDLRDDEIHPPQYWVVGRRLPSKMFEKVSVFQMADSNEIKRLEELGLSAMSRSILA</sequence>
<proteinExistence type="predicted"/>
<organism evidence="1 2">
    <name type="scientific">Armillaria ostoyae</name>
    <name type="common">Armillaria root rot fungus</name>
    <dbReference type="NCBI Taxonomy" id="47428"/>
    <lineage>
        <taxon>Eukaryota</taxon>
        <taxon>Fungi</taxon>
        <taxon>Dikarya</taxon>
        <taxon>Basidiomycota</taxon>
        <taxon>Agaricomycotina</taxon>
        <taxon>Agaricomycetes</taxon>
        <taxon>Agaricomycetidae</taxon>
        <taxon>Agaricales</taxon>
        <taxon>Marasmiineae</taxon>
        <taxon>Physalacriaceae</taxon>
        <taxon>Armillaria</taxon>
    </lineage>
</organism>
<keyword evidence="2" id="KW-1185">Reference proteome</keyword>
<dbReference type="AlphaFoldDB" id="A0A284R9B6"/>
<dbReference type="EMBL" id="FUEG01000006">
    <property type="protein sequence ID" value="SJL05333.1"/>
    <property type="molecule type" value="Genomic_DNA"/>
</dbReference>
<accession>A0A284R9B6</accession>
<dbReference type="Proteomes" id="UP000219338">
    <property type="component" value="Unassembled WGS sequence"/>
</dbReference>
<name>A0A284R9B6_ARMOS</name>
<gene>
    <name evidence="1" type="ORF">ARMOST_08700</name>
</gene>
<dbReference type="OrthoDB" id="5418601at2759"/>
<reference evidence="2" key="1">
    <citation type="journal article" date="2017" name="Nat. Ecol. Evol.">
        <title>Genome expansion and lineage-specific genetic innovations in the forest pathogenic fungi Armillaria.</title>
        <authorList>
            <person name="Sipos G."/>
            <person name="Prasanna A.N."/>
            <person name="Walter M.C."/>
            <person name="O'Connor E."/>
            <person name="Balint B."/>
            <person name="Krizsan K."/>
            <person name="Kiss B."/>
            <person name="Hess J."/>
            <person name="Varga T."/>
            <person name="Slot J."/>
            <person name="Riley R."/>
            <person name="Boka B."/>
            <person name="Rigling D."/>
            <person name="Barry K."/>
            <person name="Lee J."/>
            <person name="Mihaltcheva S."/>
            <person name="LaButti K."/>
            <person name="Lipzen A."/>
            <person name="Waldron R."/>
            <person name="Moloney N.M."/>
            <person name="Sperisen C."/>
            <person name="Kredics L."/>
            <person name="Vagvoelgyi C."/>
            <person name="Patrignani A."/>
            <person name="Fitzpatrick D."/>
            <person name="Nagy I."/>
            <person name="Doyle S."/>
            <person name="Anderson J.B."/>
            <person name="Grigoriev I.V."/>
            <person name="Gueldener U."/>
            <person name="Muensterkoetter M."/>
            <person name="Nagy L.G."/>
        </authorList>
    </citation>
    <scope>NUCLEOTIDE SEQUENCE [LARGE SCALE GENOMIC DNA]</scope>
    <source>
        <strain evidence="2">C18/9</strain>
    </source>
</reference>
<dbReference type="OMA" id="PWWSCQV"/>